<keyword evidence="1" id="KW-0614">Plasmid</keyword>
<accession>A0ABY7AUY6</accession>
<name>A0ABY7AUY6_9ALTE</name>
<evidence type="ECO:0000313" key="2">
    <source>
        <dbReference type="Proteomes" id="UP001163726"/>
    </source>
</evidence>
<dbReference type="EMBL" id="CP109967">
    <property type="protein sequence ID" value="WAJ72071.1"/>
    <property type="molecule type" value="Genomic_DNA"/>
</dbReference>
<gene>
    <name evidence="1" type="ORF">OLW01_17475</name>
</gene>
<dbReference type="InterPro" id="IPR032710">
    <property type="entry name" value="NTF2-like_dom_sf"/>
</dbReference>
<dbReference type="RefSeq" id="WP_268076788.1">
    <property type="nucleotide sequence ID" value="NZ_CP109967.1"/>
</dbReference>
<dbReference type="SUPFAM" id="SSF54427">
    <property type="entry name" value="NTF2-like"/>
    <property type="match status" value="1"/>
</dbReference>
<evidence type="ECO:0000313" key="1">
    <source>
        <dbReference type="EMBL" id="WAJ72071.1"/>
    </source>
</evidence>
<dbReference type="Proteomes" id="UP001163726">
    <property type="component" value="Plasmid pCadTS8_2"/>
</dbReference>
<dbReference type="Gene3D" id="3.10.450.50">
    <property type="match status" value="1"/>
</dbReference>
<organism evidence="1 2">
    <name type="scientific">Catenovulum adriaticum</name>
    <dbReference type="NCBI Taxonomy" id="2984846"/>
    <lineage>
        <taxon>Bacteria</taxon>
        <taxon>Pseudomonadati</taxon>
        <taxon>Pseudomonadota</taxon>
        <taxon>Gammaproteobacteria</taxon>
        <taxon>Alteromonadales</taxon>
        <taxon>Alteromonadaceae</taxon>
        <taxon>Catenovulum</taxon>
    </lineage>
</organism>
<geneLocation type="plasmid" evidence="1 2">
    <name>pCadTS8_2</name>
</geneLocation>
<proteinExistence type="predicted"/>
<reference evidence="1" key="1">
    <citation type="submission" date="2022-10" db="EMBL/GenBank/DDBJ databases">
        <title>Catenovulum adriacola sp. nov. isolated in the Harbour of Susak.</title>
        <authorList>
            <person name="Schoch T."/>
            <person name="Reich S.J."/>
            <person name="Stoeferle S."/>
            <person name="Flaiz M."/>
            <person name="Kazda M."/>
            <person name="Riedel C.U."/>
            <person name="Duerre P."/>
        </authorList>
    </citation>
    <scope>NUCLEOTIDE SEQUENCE</scope>
    <source>
        <strain evidence="1">TS8</strain>
        <plasmid evidence="1">pCadTS8_2</plasmid>
    </source>
</reference>
<dbReference type="PROSITE" id="PS51257">
    <property type="entry name" value="PROKAR_LIPOPROTEIN"/>
    <property type="match status" value="1"/>
</dbReference>
<sequence>MHLFFKFINGLILASLLTACQSTSQQQKLNPEEIKEQTGQYLKIYAFREDFDQFLSFYAENAVVEDVIRGEQVNGLAAIKNFFNWDDNEFSMGNSVTHLVTEQISVTGNQAIIQGYFMPFEYAGVTLGPWRFITRLEFNEALKISKQTDWINYTPKVIFNDSPNANLKLKIPSYYFLNPANSK</sequence>
<protein>
    <submittedName>
        <fullName evidence="1">Nuclear transport factor 2 family protein</fullName>
    </submittedName>
</protein>
<keyword evidence="2" id="KW-1185">Reference proteome</keyword>